<feature type="domain" description="PLD phosphodiesterase" evidence="1">
    <location>
        <begin position="125"/>
        <end position="155"/>
    </location>
</feature>
<evidence type="ECO:0000313" key="4">
    <source>
        <dbReference type="EMBL" id="VYU20069.1"/>
    </source>
</evidence>
<dbReference type="CDD" id="cd09204">
    <property type="entry name" value="PLDc_N_DEXD_b2"/>
    <property type="match status" value="1"/>
</dbReference>
<dbReference type="AlphaFoldDB" id="A0A6N3CZA7"/>
<dbReference type="GO" id="GO:0016787">
    <property type="term" value="F:hydrolase activity"/>
    <property type="evidence" value="ECO:0007669"/>
    <property type="project" value="InterPro"/>
</dbReference>
<evidence type="ECO:0000259" key="1">
    <source>
        <dbReference type="PROSITE" id="PS50035"/>
    </source>
</evidence>
<dbReference type="SMART" id="SM00490">
    <property type="entry name" value="HELICc"/>
    <property type="match status" value="1"/>
</dbReference>
<gene>
    <name evidence="4" type="ORF">CILFYP54_01026</name>
</gene>
<dbReference type="PANTHER" id="PTHR47396">
    <property type="entry name" value="TYPE I RESTRICTION ENZYME ECOKI R PROTEIN"/>
    <property type="match status" value="1"/>
</dbReference>
<dbReference type="PROSITE" id="PS51192">
    <property type="entry name" value="HELICASE_ATP_BIND_1"/>
    <property type="match status" value="1"/>
</dbReference>
<dbReference type="PANTHER" id="PTHR47396:SF1">
    <property type="entry name" value="ATP-DEPENDENT HELICASE IRC3-RELATED"/>
    <property type="match status" value="1"/>
</dbReference>
<dbReference type="InterPro" id="IPR014001">
    <property type="entry name" value="Helicase_ATP-bd"/>
</dbReference>
<dbReference type="GO" id="GO:0005524">
    <property type="term" value="F:ATP binding"/>
    <property type="evidence" value="ECO:0007669"/>
    <property type="project" value="InterPro"/>
</dbReference>
<dbReference type="InterPro" id="IPR025202">
    <property type="entry name" value="PLD-like_dom"/>
</dbReference>
<dbReference type="RefSeq" id="WP_156849091.1">
    <property type="nucleotide sequence ID" value="NZ_CACRTN010000017.1"/>
</dbReference>
<reference evidence="4" key="1">
    <citation type="submission" date="2019-11" db="EMBL/GenBank/DDBJ databases">
        <authorList>
            <person name="Feng L."/>
        </authorList>
    </citation>
    <scope>NUCLEOTIDE SEQUENCE</scope>
    <source>
        <strain evidence="4">CintestinalisLFYP54</strain>
    </source>
</reference>
<accession>A0A6N3CZA7</accession>
<feature type="domain" description="Helicase ATP-binding" evidence="2">
    <location>
        <begin position="254"/>
        <end position="403"/>
    </location>
</feature>
<evidence type="ECO:0000259" key="2">
    <source>
        <dbReference type="PROSITE" id="PS51192"/>
    </source>
</evidence>
<dbReference type="Pfam" id="PF11907">
    <property type="entry name" value="DUF3427"/>
    <property type="match status" value="1"/>
</dbReference>
<dbReference type="Pfam" id="PF26350">
    <property type="entry name" value="DUF8090"/>
    <property type="match status" value="1"/>
</dbReference>
<organism evidence="4">
    <name type="scientific">Collinsella intestinalis</name>
    <dbReference type="NCBI Taxonomy" id="147207"/>
    <lineage>
        <taxon>Bacteria</taxon>
        <taxon>Bacillati</taxon>
        <taxon>Actinomycetota</taxon>
        <taxon>Coriobacteriia</taxon>
        <taxon>Coriobacteriales</taxon>
        <taxon>Coriobacteriaceae</taxon>
        <taxon>Collinsella</taxon>
    </lineage>
</organism>
<dbReference type="SUPFAM" id="SSF56024">
    <property type="entry name" value="Phospholipase D/nuclease"/>
    <property type="match status" value="1"/>
</dbReference>
<dbReference type="EMBL" id="CACRTN010000017">
    <property type="protein sequence ID" value="VYU20069.1"/>
    <property type="molecule type" value="Genomic_DNA"/>
</dbReference>
<dbReference type="SUPFAM" id="SSF52540">
    <property type="entry name" value="P-loop containing nucleoside triphosphate hydrolases"/>
    <property type="match status" value="1"/>
</dbReference>
<dbReference type="InterPro" id="IPR006935">
    <property type="entry name" value="Helicase/UvrB_N"/>
</dbReference>
<dbReference type="InterPro" id="IPR058403">
    <property type="entry name" value="DUF8090"/>
</dbReference>
<dbReference type="SMART" id="SM00487">
    <property type="entry name" value="DEXDc"/>
    <property type="match status" value="1"/>
</dbReference>
<dbReference type="GO" id="GO:0003677">
    <property type="term" value="F:DNA binding"/>
    <property type="evidence" value="ECO:0007669"/>
    <property type="project" value="InterPro"/>
</dbReference>
<dbReference type="InterPro" id="IPR001736">
    <property type="entry name" value="PLipase_D/transphosphatidylase"/>
</dbReference>
<name>A0A6N3CZA7_9ACTN</name>
<dbReference type="InterPro" id="IPR001650">
    <property type="entry name" value="Helicase_C-like"/>
</dbReference>
<dbReference type="InterPro" id="IPR027417">
    <property type="entry name" value="P-loop_NTPase"/>
</dbReference>
<dbReference type="CDD" id="cd18799">
    <property type="entry name" value="SF2_C_EcoAI-like"/>
    <property type="match status" value="1"/>
</dbReference>
<protein>
    <submittedName>
        <fullName evidence="4">Type I restriction enzyme EcoKI subunit R</fullName>
    </submittedName>
</protein>
<dbReference type="Gene3D" id="3.40.50.300">
    <property type="entry name" value="P-loop containing nucleotide triphosphate hydrolases"/>
    <property type="match status" value="2"/>
</dbReference>
<evidence type="ECO:0000259" key="3">
    <source>
        <dbReference type="PROSITE" id="PS51194"/>
    </source>
</evidence>
<dbReference type="InterPro" id="IPR021835">
    <property type="entry name" value="DUF3427"/>
</dbReference>
<dbReference type="GO" id="GO:0006793">
    <property type="term" value="P:phosphorus metabolic process"/>
    <property type="evidence" value="ECO:0007669"/>
    <property type="project" value="UniProtKB-ARBA"/>
</dbReference>
<sequence>MANVEEHVNATAENGLSRLDLVGASAGASVEFDSRPHFISNSKTTGDNLLSVLRRQFADLGENDTFDFCVAFVSEGGLTCLVQMLSELKARGIKGRLLTSTYLNFNSPDVYRKLLTYDNIETRVYQQNLHAKGYMFNRSGLNTVIVGSSNLTDRALTCNQEWNVLFRSYGADGAVGDLKREFELLWNCSETAPLTETWISHYREYISTATAPRPKGKAAFSDGSTIAVLGENEASSKKIKPNKMQEKALEALAALHERRDPRALLVSATGTGKTYLSAFDVKAAAPVRILFLAHRKRILTASMASYKKLLGDNYTYGLYRAGGDGTEFTCTFAMCSTICGYLDKIDAELFDYIVIDEAHRVGAKGYQRILEHFKPKFCLGMTATPNRTDGYDVFALFNHVIAYQITLQDALREDMLAPFHYFGIADLAIDEEEQSDFTLFSKLTSEARVNHIIDKIEEYSVKKDGRKGLVFCSRLEEARELAKRFTERGYKSDAIDGSDSDAERDEVIRKLESGELEYIFSVNILNEGVDIPSVNQIIMLRRTESSIVFVQQLGRGLRKADDKESTLVLDFIGNYQQNFLIPVALSGDKTYNKDRLRSIVKEGSTVIPGASTVSFDRVSEGRIYQAIDQGDFTAARFLKEEYANLKHVLGKIPRLADFDLNQSIDPLLFIKKYGSYHAFLKKADQKEYKVDFTATQEKILRSISMGLANGKRYEELLILNRLLHGVEGAKVNVDELVSNRSEGRRVILASAIRALTGEFNPKADPSLVVRNGKFLAFNFGMLEALRDEEFRRQVIEVVEFGLSRHASLYCERYKDTAFTLNAKYTYEEACRLLGWEKAPNYQNISGYIYYAPTNVFPVFINYDKAPDISDTIKYEDRFTSDRTLIAISKKKRYLSSPEIKRLMECPGNGMKVYLFIRKNTEDKGGKEFYFLGEMTPTGHFSPTVTKANESVVEIGYELDIPVRRDIYEYITSVFVEGDEA</sequence>
<feature type="domain" description="Helicase C-terminal" evidence="3">
    <location>
        <begin position="448"/>
        <end position="607"/>
    </location>
</feature>
<dbReference type="PROSITE" id="PS50035">
    <property type="entry name" value="PLD"/>
    <property type="match status" value="1"/>
</dbReference>
<dbReference type="InterPro" id="IPR050742">
    <property type="entry name" value="Helicase_Restrict-Modif_Enz"/>
</dbReference>
<dbReference type="CDD" id="cd18032">
    <property type="entry name" value="DEXHc_RE_I_III_res"/>
    <property type="match status" value="1"/>
</dbReference>
<dbReference type="Pfam" id="PF00271">
    <property type="entry name" value="Helicase_C"/>
    <property type="match status" value="1"/>
</dbReference>
<proteinExistence type="predicted"/>
<dbReference type="PROSITE" id="PS51194">
    <property type="entry name" value="HELICASE_CTER"/>
    <property type="match status" value="1"/>
</dbReference>
<dbReference type="Gene3D" id="3.30.870.10">
    <property type="entry name" value="Endonuclease Chain A"/>
    <property type="match status" value="1"/>
</dbReference>
<dbReference type="Pfam" id="PF13091">
    <property type="entry name" value="PLDc_2"/>
    <property type="match status" value="1"/>
</dbReference>
<dbReference type="Pfam" id="PF04851">
    <property type="entry name" value="ResIII"/>
    <property type="match status" value="1"/>
</dbReference>
<dbReference type="GO" id="GO:0005829">
    <property type="term" value="C:cytosol"/>
    <property type="evidence" value="ECO:0007669"/>
    <property type="project" value="TreeGrafter"/>
</dbReference>